<dbReference type="GO" id="GO:0015977">
    <property type="term" value="P:carbon fixation"/>
    <property type="evidence" value="ECO:0007669"/>
    <property type="project" value="InterPro"/>
</dbReference>
<dbReference type="GO" id="GO:0016984">
    <property type="term" value="F:ribulose-bisphosphate carboxylase activity"/>
    <property type="evidence" value="ECO:0007669"/>
    <property type="project" value="InterPro"/>
</dbReference>
<dbReference type="GO" id="GO:0000287">
    <property type="term" value="F:magnesium ion binding"/>
    <property type="evidence" value="ECO:0007669"/>
    <property type="project" value="InterPro"/>
</dbReference>
<dbReference type="InterPro" id="IPR000685">
    <property type="entry name" value="RuBisCO_lsu_C"/>
</dbReference>
<dbReference type="PANTHER" id="PTHR42704:SF17">
    <property type="entry name" value="RIBULOSE BISPHOSPHATE CARBOXYLASE LARGE CHAIN"/>
    <property type="match status" value="1"/>
</dbReference>
<proteinExistence type="predicted"/>
<evidence type="ECO:0000259" key="1">
    <source>
        <dbReference type="Pfam" id="PF00016"/>
    </source>
</evidence>
<organism evidence="2 3">
    <name type="scientific">Mucilaginibacter psychrotolerans</name>
    <dbReference type="NCBI Taxonomy" id="1524096"/>
    <lineage>
        <taxon>Bacteria</taxon>
        <taxon>Pseudomonadati</taxon>
        <taxon>Bacteroidota</taxon>
        <taxon>Sphingobacteriia</taxon>
        <taxon>Sphingobacteriales</taxon>
        <taxon>Sphingobacteriaceae</taxon>
        <taxon>Mucilaginibacter</taxon>
    </lineage>
</organism>
<feature type="domain" description="Ribulose bisphosphate carboxylase large subunit C-terminal" evidence="1">
    <location>
        <begin position="154"/>
        <end position="407"/>
    </location>
</feature>
<dbReference type="InterPro" id="IPR036422">
    <property type="entry name" value="RuBisCO_lsu_N_sf"/>
</dbReference>
<dbReference type="RefSeq" id="WP_133232608.1">
    <property type="nucleotide sequence ID" value="NZ_SOZE01000017.1"/>
</dbReference>
<reference evidence="2 3" key="1">
    <citation type="journal article" date="2017" name="Int. J. Syst. Evol. Microbiol.">
        <title>Mucilaginibacterpsychrotolerans sp. nov., isolated from peatlands.</title>
        <authorList>
            <person name="Deng Y."/>
            <person name="Shen L."/>
            <person name="Xu B."/>
            <person name="Liu Y."/>
            <person name="Gu Z."/>
            <person name="Liu H."/>
            <person name="Zhou Y."/>
        </authorList>
    </citation>
    <scope>NUCLEOTIDE SEQUENCE [LARGE SCALE GENOMIC DNA]</scope>
    <source>
        <strain evidence="2 3">NH7-4</strain>
    </source>
</reference>
<comment type="caution">
    <text evidence="2">The sequence shown here is derived from an EMBL/GenBank/DDBJ whole genome shotgun (WGS) entry which is preliminary data.</text>
</comment>
<sequence>MRSPIDSRERKEIFSNRESVSNDNYILVRYKITAADGLIFEEAVARTLLIGTLRTMQKLNHETFSERLKHAGRIVDSTILNNSMAGVSKPAGLVELAFPISQCTESEGITQLIQLITSPAEYNYSDSYWIESISFPEAFVKRFTGPKLGTHGIQSIFNIFNRPLIGITVKPRNGSSLNLIKAYCEEALTGGADFIVDDLLLVDPYGELNIRNRINAFTELTNRMATASNIKKYFVNINLPFPNAVEIIDFAISKGVGAILLNPFTLGYGNSQLLINHINGRVAVICTNMGSGIMTRGSLISSHGNFPTGISEAVISKISRLIGADAVHTGTSASECYGEDAWGAPSRAIKDNFFHIKASMPVAEGDLNIVNLSENIRSLGKHILLEPTTGIINYPGGPKIGAKAFKLFACEIHPEMSDQEVKNKVLELRNKHGFIRDGLNAFDYQNFFKL</sequence>
<dbReference type="Gene3D" id="3.30.70.150">
    <property type="entry name" value="RuBisCO large subunit, N-terminal domain"/>
    <property type="match status" value="1"/>
</dbReference>
<dbReference type="InterPro" id="IPR036376">
    <property type="entry name" value="RuBisCO_lsu_C_sf"/>
</dbReference>
<name>A0A4Y8SC91_9SPHI</name>
<dbReference type="AlphaFoldDB" id="A0A4Y8SC91"/>
<accession>A0A4Y8SC91</accession>
<dbReference type="Pfam" id="PF00016">
    <property type="entry name" value="RuBisCO_large"/>
    <property type="match status" value="1"/>
</dbReference>
<dbReference type="OrthoDB" id="9770811at2"/>
<dbReference type="PANTHER" id="PTHR42704">
    <property type="entry name" value="RIBULOSE BISPHOSPHATE CARBOXYLASE"/>
    <property type="match status" value="1"/>
</dbReference>
<keyword evidence="3" id="KW-1185">Reference proteome</keyword>
<dbReference type="Gene3D" id="3.20.20.110">
    <property type="entry name" value="Ribulose bisphosphate carboxylase, large subunit, C-terminal domain"/>
    <property type="match status" value="1"/>
</dbReference>
<dbReference type="Proteomes" id="UP000297540">
    <property type="component" value="Unassembled WGS sequence"/>
</dbReference>
<gene>
    <name evidence="2" type="ORF">E2R66_16805</name>
</gene>
<dbReference type="SUPFAM" id="SSF51649">
    <property type="entry name" value="RuBisCo, C-terminal domain"/>
    <property type="match status" value="1"/>
</dbReference>
<dbReference type="EMBL" id="SOZE01000017">
    <property type="protein sequence ID" value="TFF36200.1"/>
    <property type="molecule type" value="Genomic_DNA"/>
</dbReference>
<dbReference type="InterPro" id="IPR033966">
    <property type="entry name" value="RuBisCO"/>
</dbReference>
<protein>
    <recommendedName>
        <fullName evidence="1">Ribulose bisphosphate carboxylase large subunit C-terminal domain-containing protein</fullName>
    </recommendedName>
</protein>
<evidence type="ECO:0000313" key="2">
    <source>
        <dbReference type="EMBL" id="TFF36200.1"/>
    </source>
</evidence>
<evidence type="ECO:0000313" key="3">
    <source>
        <dbReference type="Proteomes" id="UP000297540"/>
    </source>
</evidence>